<dbReference type="Proteomes" id="UP001198010">
    <property type="component" value="Unassembled WGS sequence"/>
</dbReference>
<reference evidence="1" key="1">
    <citation type="submission" date="2021-10" db="EMBL/GenBank/DDBJ databases">
        <title>Collection of gut derived symbiotic bacterial strains cultured from healthy donors.</title>
        <authorList>
            <person name="Lin H."/>
            <person name="Littmann E."/>
            <person name="Kohout C."/>
            <person name="Pamer E.G."/>
        </authorList>
    </citation>
    <scope>NUCLEOTIDE SEQUENCE</scope>
    <source>
        <strain evidence="1">DFI.4.35</strain>
    </source>
</reference>
<evidence type="ECO:0000313" key="2">
    <source>
        <dbReference type="Proteomes" id="UP001198010"/>
    </source>
</evidence>
<accession>A0AB35HCT7</accession>
<feature type="non-terminal residue" evidence="1">
    <location>
        <position position="1"/>
    </location>
</feature>
<gene>
    <name evidence="1" type="ORF">LJD63_10020</name>
</gene>
<proteinExistence type="predicted"/>
<organism evidence="1 2">
    <name type="scientific">Veillonella nakazawae</name>
    <dbReference type="NCBI Taxonomy" id="2682456"/>
    <lineage>
        <taxon>Bacteria</taxon>
        <taxon>Bacillati</taxon>
        <taxon>Bacillota</taxon>
        <taxon>Negativicutes</taxon>
        <taxon>Veillonellales</taxon>
        <taxon>Veillonellaceae</taxon>
        <taxon>Veillonella</taxon>
    </lineage>
</organism>
<evidence type="ECO:0000313" key="1">
    <source>
        <dbReference type="EMBL" id="MCB8606585.1"/>
    </source>
</evidence>
<comment type="caution">
    <text evidence="1">The sequence shown here is derived from an EMBL/GenBank/DDBJ whole genome shotgun (WGS) entry which is preliminary data.</text>
</comment>
<sequence>VTLQYRGKIGKDIAYSIGGSLSDATSEVTAYENPTGTNPQSNWYVGKKVGEIWGYRASGLIQTEAEAQEYNNTYDLSYLS</sequence>
<protein>
    <submittedName>
        <fullName evidence="1">Uncharacterized protein</fullName>
    </submittedName>
</protein>
<dbReference type="RefSeq" id="WP_227283867.1">
    <property type="nucleotide sequence ID" value="NZ_JAJDLA010000101.1"/>
</dbReference>
<dbReference type="EMBL" id="JAJDLA010000101">
    <property type="protein sequence ID" value="MCB8606585.1"/>
    <property type="molecule type" value="Genomic_DNA"/>
</dbReference>
<dbReference type="AlphaFoldDB" id="A0AB35HCT7"/>
<name>A0AB35HCT7_9FIRM</name>
<feature type="non-terminal residue" evidence="1">
    <location>
        <position position="80"/>
    </location>
</feature>